<reference evidence="1" key="1">
    <citation type="submission" date="2018-06" db="EMBL/GenBank/DDBJ databases">
        <authorList>
            <person name="Zhirakovskaya E."/>
        </authorList>
    </citation>
    <scope>NUCLEOTIDE SEQUENCE</scope>
</reference>
<dbReference type="EMBL" id="UOGI01000083">
    <property type="protein sequence ID" value="VAX30630.1"/>
    <property type="molecule type" value="Genomic_DNA"/>
</dbReference>
<organism evidence="1">
    <name type="scientific">hydrothermal vent metagenome</name>
    <dbReference type="NCBI Taxonomy" id="652676"/>
    <lineage>
        <taxon>unclassified sequences</taxon>
        <taxon>metagenomes</taxon>
        <taxon>ecological metagenomes</taxon>
    </lineage>
</organism>
<name>A0A3B1D6T0_9ZZZZ</name>
<dbReference type="AlphaFoldDB" id="A0A3B1D6T0"/>
<evidence type="ECO:0000313" key="1">
    <source>
        <dbReference type="EMBL" id="VAX30630.1"/>
    </source>
</evidence>
<proteinExistence type="predicted"/>
<protein>
    <submittedName>
        <fullName evidence="1">Uncharacterized protein</fullName>
    </submittedName>
</protein>
<sequence length="524" mass="55920">MRKEKTLGIRLLVTMACLFLIYACGGGGTTTTTGSGGDTTTETGTISGTVSGTTIVAVNDSGAIVASDDTAGKTSDANGNYTFTLTGIPVGQNIRVYLITWGGIYPMYFDSNGDTNVFSLASSTTINLGFVDTHTTGQEGKAIPQNNPTDYPGVSGGTENPDIPITITNPEPPSGYSLNQLITDGLEAVSNGWMLKARNYFKAAVDLAGNSTSNDTDTARFFYALTRVAAISADNFSDGNSSDMNNLGDILDRCGAPPSDTARVNWDTIECSDPLPSNTPDGSELQKFLYDVVRPEIKGAIANLETVSPDFNEQWREPFDKTLVESDRGDVLFFKAVLEGLVANLYTLNAYNLYADIAAEVNDQNSTTETFLNNYPDFLSLSASYNDNLNSAKGYYSAAIDDLNAAIDEMDAETDPQNDDFIDLGDMTPSEIADAKTDIANYKASLSGVTTVDDKDTPSDTSDDAIIDLSIFFAGLDFRAPNLLPPYTGDTPGLFPDATFRGVFVQGPEANEDLNSDGIPDILQ</sequence>
<accession>A0A3B1D6T0</accession>
<dbReference type="PROSITE" id="PS51257">
    <property type="entry name" value="PROKAR_LIPOPROTEIN"/>
    <property type="match status" value="1"/>
</dbReference>
<gene>
    <name evidence="1" type="ORF">MNBD_NITROSPIRAE03-1839</name>
</gene>